<reference evidence="3" key="1">
    <citation type="journal article" date="2023" name="Plants (Basel)">
        <title>Genomic Analysis of Leptolyngbya boryana CZ1 Reveals Efficient Carbon Fixation Modules.</title>
        <authorList>
            <person name="Bai X."/>
            <person name="Wang H."/>
            <person name="Cheng W."/>
            <person name="Wang J."/>
            <person name="Ma M."/>
            <person name="Hu H."/>
            <person name="Song Z."/>
            <person name="Ma H."/>
            <person name="Fan Y."/>
            <person name="Du C."/>
            <person name="Xu J."/>
        </authorList>
    </citation>
    <scope>NUCLEOTIDE SEQUENCE</scope>
    <source>
        <strain evidence="3">CZ1</strain>
    </source>
</reference>
<evidence type="ECO:0000256" key="2">
    <source>
        <dbReference type="SAM" id="SignalP"/>
    </source>
</evidence>
<dbReference type="AlphaFoldDB" id="A0AA96WPF5"/>
<sequence>MKSKFFLGAAFSLFLLGAISPTVKANETPTAEENAFMQKGCFRQNFSGIYETKTDLGLNRIGWTLIHSGACTQCEGKTVAPPDSCVEPGDREHETKPVDPSDSQMTELRPADTQDFFKFPSW</sequence>
<evidence type="ECO:0000256" key="1">
    <source>
        <dbReference type="SAM" id="MobiDB-lite"/>
    </source>
</evidence>
<dbReference type="RefSeq" id="WP_190652996.1">
    <property type="nucleotide sequence ID" value="NZ_CP130144.1"/>
</dbReference>
<gene>
    <name evidence="3" type="ORF">Q2T42_18025</name>
</gene>
<reference evidence="3" key="2">
    <citation type="submission" date="2023-07" db="EMBL/GenBank/DDBJ databases">
        <authorList>
            <person name="Bai X.-H."/>
            <person name="Wang H.-H."/>
            <person name="Wang J."/>
            <person name="Ma M.-Y."/>
            <person name="Hu H.-H."/>
            <person name="Song Z.-L."/>
            <person name="Ma H.-G."/>
            <person name="Fan Y."/>
            <person name="Du C.-Y."/>
            <person name="Xu J.-C."/>
        </authorList>
    </citation>
    <scope>NUCLEOTIDE SEQUENCE</scope>
    <source>
        <strain evidence="3">CZ1</strain>
    </source>
</reference>
<evidence type="ECO:0000313" key="3">
    <source>
        <dbReference type="EMBL" id="WNZ43741.1"/>
    </source>
</evidence>
<keyword evidence="2" id="KW-0732">Signal</keyword>
<proteinExistence type="predicted"/>
<feature type="region of interest" description="Disordered" evidence="1">
    <location>
        <begin position="75"/>
        <end position="114"/>
    </location>
</feature>
<accession>A0AA96WPF5</accession>
<protein>
    <recommendedName>
        <fullName evidence="4">Secreted protein</fullName>
    </recommendedName>
</protein>
<feature type="chain" id="PRO_5041722422" description="Secreted protein" evidence="2">
    <location>
        <begin position="26"/>
        <end position="122"/>
    </location>
</feature>
<name>A0AA96WPF5_LEPBY</name>
<evidence type="ECO:0008006" key="4">
    <source>
        <dbReference type="Google" id="ProtNLM"/>
    </source>
</evidence>
<feature type="compositionally biased region" description="Basic and acidic residues" evidence="1">
    <location>
        <begin position="88"/>
        <end position="99"/>
    </location>
</feature>
<dbReference type="EMBL" id="CP130144">
    <property type="protein sequence ID" value="WNZ43741.1"/>
    <property type="molecule type" value="Genomic_DNA"/>
</dbReference>
<feature type="signal peptide" evidence="2">
    <location>
        <begin position="1"/>
        <end position="25"/>
    </location>
</feature>
<organism evidence="3">
    <name type="scientific">Leptolyngbya boryana CZ1</name>
    <dbReference type="NCBI Taxonomy" id="3060204"/>
    <lineage>
        <taxon>Bacteria</taxon>
        <taxon>Bacillati</taxon>
        <taxon>Cyanobacteriota</taxon>
        <taxon>Cyanophyceae</taxon>
        <taxon>Leptolyngbyales</taxon>
        <taxon>Leptolyngbyaceae</taxon>
        <taxon>Leptolyngbya group</taxon>
        <taxon>Leptolyngbya</taxon>
    </lineage>
</organism>